<dbReference type="SUPFAM" id="SSF109604">
    <property type="entry name" value="HD-domain/PDEase-like"/>
    <property type="match status" value="1"/>
</dbReference>
<dbReference type="Proteomes" id="UP001651880">
    <property type="component" value="Unassembled WGS sequence"/>
</dbReference>
<evidence type="ECO:0000313" key="3">
    <source>
        <dbReference type="Proteomes" id="UP001651880"/>
    </source>
</evidence>
<dbReference type="Gene3D" id="1.10.3210.10">
    <property type="entry name" value="Hypothetical protein af1432"/>
    <property type="match status" value="1"/>
</dbReference>
<dbReference type="CDD" id="cd00077">
    <property type="entry name" value="HDc"/>
    <property type="match status" value="1"/>
</dbReference>
<dbReference type="Pfam" id="PF13487">
    <property type="entry name" value="HD_5"/>
    <property type="match status" value="1"/>
</dbReference>
<proteinExistence type="predicted"/>
<evidence type="ECO:0000259" key="1">
    <source>
        <dbReference type="PROSITE" id="PS51832"/>
    </source>
</evidence>
<dbReference type="InterPro" id="IPR037522">
    <property type="entry name" value="HD_GYP_dom"/>
</dbReference>
<dbReference type="InterPro" id="IPR052020">
    <property type="entry name" value="Cyclic_di-GMP/3'3'-cGAMP_PDE"/>
</dbReference>
<name>A0ABT1NHK2_9FIRM</name>
<dbReference type="PANTHER" id="PTHR45228">
    <property type="entry name" value="CYCLIC DI-GMP PHOSPHODIESTERASE TM_0186-RELATED"/>
    <property type="match status" value="1"/>
</dbReference>
<gene>
    <name evidence="2" type="ORF">LJD61_14500</name>
</gene>
<reference evidence="2 3" key="1">
    <citation type="submission" date="2021-10" db="EMBL/GenBank/DDBJ databases">
        <title>Lutispora strain m25 sp. nov., a thermophilic, non-spore-forming bacterium isolated from a lab-scale methanogenic bioreactor digesting anaerobic sludge.</title>
        <authorList>
            <person name="El Houari A."/>
            <person name="Mcdonald J."/>
        </authorList>
    </citation>
    <scope>NUCLEOTIDE SEQUENCE [LARGE SCALE GENOMIC DNA]</scope>
    <source>
        <strain evidence="3">m25</strain>
    </source>
</reference>
<dbReference type="RefSeq" id="WP_255228271.1">
    <property type="nucleotide sequence ID" value="NZ_JAJEKE010000014.1"/>
</dbReference>
<protein>
    <submittedName>
        <fullName evidence="2">HD-GYP domain-containing protein</fullName>
    </submittedName>
</protein>
<accession>A0ABT1NHK2</accession>
<comment type="caution">
    <text evidence="2">The sequence shown here is derived from an EMBL/GenBank/DDBJ whole genome shotgun (WGS) entry which is preliminary data.</text>
</comment>
<dbReference type="InterPro" id="IPR006675">
    <property type="entry name" value="HDIG_dom"/>
</dbReference>
<keyword evidence="3" id="KW-1185">Reference proteome</keyword>
<organism evidence="2 3">
    <name type="scientific">Lutispora saccharofermentans</name>
    <dbReference type="NCBI Taxonomy" id="3024236"/>
    <lineage>
        <taxon>Bacteria</taxon>
        <taxon>Bacillati</taxon>
        <taxon>Bacillota</taxon>
        <taxon>Clostridia</taxon>
        <taxon>Lutisporales</taxon>
        <taxon>Lutisporaceae</taxon>
        <taxon>Lutispora</taxon>
    </lineage>
</organism>
<dbReference type="NCBIfam" id="TIGR00277">
    <property type="entry name" value="HDIG"/>
    <property type="match status" value="1"/>
</dbReference>
<evidence type="ECO:0000313" key="2">
    <source>
        <dbReference type="EMBL" id="MCQ1530750.1"/>
    </source>
</evidence>
<dbReference type="EMBL" id="JAJEKE010000014">
    <property type="protein sequence ID" value="MCQ1530750.1"/>
    <property type="molecule type" value="Genomic_DNA"/>
</dbReference>
<feature type="domain" description="HD-GYP" evidence="1">
    <location>
        <begin position="10"/>
        <end position="203"/>
    </location>
</feature>
<dbReference type="PROSITE" id="PS51832">
    <property type="entry name" value="HD_GYP"/>
    <property type="match status" value="1"/>
</dbReference>
<dbReference type="InterPro" id="IPR003607">
    <property type="entry name" value="HD/PDEase_dom"/>
</dbReference>
<dbReference type="SMART" id="SM00471">
    <property type="entry name" value="HDc"/>
    <property type="match status" value="1"/>
</dbReference>
<sequence>MFHMLDRFWGRGAYHEVIDCLVAALEAKDHYTSGHSSRVADMSYYLAKAMGLKGVALEDVHMAAHLHDIGKLSIPENILNKKEKLLPGEWAQIKAHPEIGFNILNKSKGLKNIAKIVLHHHERWDGKGYPSGLKQDQIPLGSRIIAVADSIDAMTSRRPYRSAMTWEQCREEVRANKGLQFDPIVAERSDEIWNKLREQSGNL</sequence>